<gene>
    <name evidence="1" type="ORF">A2908_00035</name>
</gene>
<evidence type="ECO:0000313" key="1">
    <source>
        <dbReference type="EMBL" id="OGZ72955.1"/>
    </source>
</evidence>
<evidence type="ECO:0000313" key="2">
    <source>
        <dbReference type="Proteomes" id="UP000176774"/>
    </source>
</evidence>
<proteinExistence type="predicted"/>
<dbReference type="STRING" id="1802214.A2908_00035"/>
<dbReference type="EMBL" id="MHPA01000018">
    <property type="protein sequence ID" value="OGZ72955.1"/>
    <property type="molecule type" value="Genomic_DNA"/>
</dbReference>
<dbReference type="AlphaFoldDB" id="A0A1G2IDV7"/>
<sequence length="148" mass="18044">MREKEMSWLKNDIILDNSLKVAEYFDKNPYNQLSEKHNNLLRDFLKHKNSPEDKASAERWELVKLEEKQRDQKIEKALKVFKPKIQSYILKNSSDFIEKVNNYTQIDKLLEQYNIIDKNLLKIELYLNQFFEEFDRQVQQEIDMRRGK</sequence>
<reference evidence="1 2" key="1">
    <citation type="journal article" date="2016" name="Nat. Commun.">
        <title>Thousands of microbial genomes shed light on interconnected biogeochemical processes in an aquifer system.</title>
        <authorList>
            <person name="Anantharaman K."/>
            <person name="Brown C.T."/>
            <person name="Hug L.A."/>
            <person name="Sharon I."/>
            <person name="Castelle C.J."/>
            <person name="Probst A.J."/>
            <person name="Thomas B.C."/>
            <person name="Singh A."/>
            <person name="Wilkins M.J."/>
            <person name="Karaoz U."/>
            <person name="Brodie E.L."/>
            <person name="Williams K.H."/>
            <person name="Hubbard S.S."/>
            <person name="Banfield J.F."/>
        </authorList>
    </citation>
    <scope>NUCLEOTIDE SEQUENCE [LARGE SCALE GENOMIC DNA]</scope>
</reference>
<organism evidence="1 2">
    <name type="scientific">Candidatus Staskawiczbacteria bacterium RIFCSPLOWO2_01_FULL_38_12b</name>
    <dbReference type="NCBI Taxonomy" id="1802214"/>
    <lineage>
        <taxon>Bacteria</taxon>
        <taxon>Candidatus Staskawicziibacteriota</taxon>
    </lineage>
</organism>
<protein>
    <submittedName>
        <fullName evidence="1">Uncharacterized protein</fullName>
    </submittedName>
</protein>
<comment type="caution">
    <text evidence="1">The sequence shown here is derived from an EMBL/GenBank/DDBJ whole genome shotgun (WGS) entry which is preliminary data.</text>
</comment>
<accession>A0A1G2IDV7</accession>
<name>A0A1G2IDV7_9BACT</name>
<dbReference type="Proteomes" id="UP000176774">
    <property type="component" value="Unassembled WGS sequence"/>
</dbReference>